<evidence type="ECO:0000313" key="3">
    <source>
        <dbReference type="Proteomes" id="UP001597296"/>
    </source>
</evidence>
<name>A0ABW5CBH1_9PROT</name>
<accession>A0ABW5CBH1</accession>
<keyword evidence="3" id="KW-1185">Reference proteome</keyword>
<protein>
    <submittedName>
        <fullName evidence="2">Uncharacterized protein</fullName>
    </submittedName>
</protein>
<organism evidence="2 3">
    <name type="scientific">Phaeospirillum tilakii</name>
    <dbReference type="NCBI Taxonomy" id="741673"/>
    <lineage>
        <taxon>Bacteria</taxon>
        <taxon>Pseudomonadati</taxon>
        <taxon>Pseudomonadota</taxon>
        <taxon>Alphaproteobacteria</taxon>
        <taxon>Rhodospirillales</taxon>
        <taxon>Rhodospirillaceae</taxon>
        <taxon>Phaeospirillum</taxon>
    </lineage>
</organism>
<gene>
    <name evidence="2" type="ORF">ACFSNB_06145</name>
</gene>
<feature type="region of interest" description="Disordered" evidence="1">
    <location>
        <begin position="54"/>
        <end position="80"/>
    </location>
</feature>
<dbReference type="RefSeq" id="WP_377315155.1">
    <property type="nucleotide sequence ID" value="NZ_JBHUIY010000008.1"/>
</dbReference>
<reference evidence="3" key="1">
    <citation type="journal article" date="2019" name="Int. J. Syst. Evol. Microbiol.">
        <title>The Global Catalogue of Microorganisms (GCM) 10K type strain sequencing project: providing services to taxonomists for standard genome sequencing and annotation.</title>
        <authorList>
            <consortium name="The Broad Institute Genomics Platform"/>
            <consortium name="The Broad Institute Genome Sequencing Center for Infectious Disease"/>
            <person name="Wu L."/>
            <person name="Ma J."/>
        </authorList>
    </citation>
    <scope>NUCLEOTIDE SEQUENCE [LARGE SCALE GENOMIC DNA]</scope>
    <source>
        <strain evidence="3">KCTC 15012</strain>
    </source>
</reference>
<proteinExistence type="predicted"/>
<dbReference type="Proteomes" id="UP001597296">
    <property type="component" value="Unassembled WGS sequence"/>
</dbReference>
<evidence type="ECO:0000313" key="2">
    <source>
        <dbReference type="EMBL" id="MFD2233378.1"/>
    </source>
</evidence>
<sequence length="137" mass="14590">MALGSKQVGEVAGANAAAAATYVGGGGRNVASVSRDDVERVDFAHQTGMGDETVLRYRDDATPVVNDKRRKRPSANGPSWRSEYGKVQLLAAANDDSNTTGTILLDQVLRAINFYEKVIQVTAGTNVSTGKVMNLLY</sequence>
<dbReference type="EMBL" id="JBHUIY010000008">
    <property type="protein sequence ID" value="MFD2233378.1"/>
    <property type="molecule type" value="Genomic_DNA"/>
</dbReference>
<comment type="caution">
    <text evidence="2">The sequence shown here is derived from an EMBL/GenBank/DDBJ whole genome shotgun (WGS) entry which is preliminary data.</text>
</comment>
<evidence type="ECO:0000256" key="1">
    <source>
        <dbReference type="SAM" id="MobiDB-lite"/>
    </source>
</evidence>